<dbReference type="HOGENOM" id="CLU_067870_0_0_1"/>
<evidence type="ECO:0000313" key="1">
    <source>
        <dbReference type="EMBL" id="KIJ09727.1"/>
    </source>
</evidence>
<accession>A0A0C9TPP7</accession>
<dbReference type="EMBL" id="KN819439">
    <property type="protein sequence ID" value="KIJ09727.1"/>
    <property type="molecule type" value="Genomic_DNA"/>
</dbReference>
<reference evidence="1 2" key="1">
    <citation type="submission" date="2014-06" db="EMBL/GenBank/DDBJ databases">
        <authorList>
            <consortium name="DOE Joint Genome Institute"/>
            <person name="Kuo A."/>
            <person name="Kohler A."/>
            <person name="Nagy L.G."/>
            <person name="Floudas D."/>
            <person name="Copeland A."/>
            <person name="Barry K.W."/>
            <person name="Cichocki N."/>
            <person name="Veneault-Fourrey C."/>
            <person name="LaButti K."/>
            <person name="Lindquist E.A."/>
            <person name="Lipzen A."/>
            <person name="Lundell T."/>
            <person name="Morin E."/>
            <person name="Murat C."/>
            <person name="Sun H."/>
            <person name="Tunlid A."/>
            <person name="Henrissat B."/>
            <person name="Grigoriev I.V."/>
            <person name="Hibbett D.S."/>
            <person name="Martin F."/>
            <person name="Nordberg H.P."/>
            <person name="Cantor M.N."/>
            <person name="Hua S.X."/>
        </authorList>
    </citation>
    <scope>NUCLEOTIDE SEQUENCE [LARGE SCALE GENOMIC DNA]</scope>
    <source>
        <strain evidence="1 2">ATCC 200175</strain>
    </source>
</reference>
<dbReference type="OrthoDB" id="2672935at2759"/>
<reference evidence="2" key="2">
    <citation type="submission" date="2015-01" db="EMBL/GenBank/DDBJ databases">
        <title>Evolutionary Origins and Diversification of the Mycorrhizal Mutualists.</title>
        <authorList>
            <consortium name="DOE Joint Genome Institute"/>
            <consortium name="Mycorrhizal Genomics Consortium"/>
            <person name="Kohler A."/>
            <person name="Kuo A."/>
            <person name="Nagy L.G."/>
            <person name="Floudas D."/>
            <person name="Copeland A."/>
            <person name="Barry K.W."/>
            <person name="Cichocki N."/>
            <person name="Veneault-Fourrey C."/>
            <person name="LaButti K."/>
            <person name="Lindquist E.A."/>
            <person name="Lipzen A."/>
            <person name="Lundell T."/>
            <person name="Morin E."/>
            <person name="Murat C."/>
            <person name="Riley R."/>
            <person name="Ohm R."/>
            <person name="Sun H."/>
            <person name="Tunlid A."/>
            <person name="Henrissat B."/>
            <person name="Grigoriev I.V."/>
            <person name="Hibbett D.S."/>
            <person name="Martin F."/>
        </authorList>
    </citation>
    <scope>NUCLEOTIDE SEQUENCE [LARGE SCALE GENOMIC DNA]</scope>
    <source>
        <strain evidence="2">ATCC 200175</strain>
    </source>
</reference>
<protein>
    <submittedName>
        <fullName evidence="1">Uncharacterized protein</fullName>
    </submittedName>
</protein>
<name>A0A0C9TPP7_PAXIN</name>
<sequence length="351" mass="39291">MVEFDLPVVLCKLWEAGSPSPEDDETSSRRKKLAHSTMLLAMAIRWGTSHVTSEYHMCQYKQYMKAYLECVKTIFPEIGWRPNHHASLHLDEFLRRYGPMHGWWMFPFKRVIGSLQKTNTNHKIGQLEQTMLGAFCAAARVKALLQHPDAPKVVRDASNILNVCCSASDDGALAADLGVFHTLTQTGETNWTVNGDAKVEEAPALVKRALVAAGIEGHLDVQLDMFSRCTVSGIKYSTREATRTDCNIFFNESGGRLVPGVIEYIFAIRSANGKPRYFVAACRNLPVPDLVTDPFKAYKDFGARLWKDEHATELDIVSLMEGTFCHAISMPWLDGILVMKPLKRTVRGPDS</sequence>
<evidence type="ECO:0000313" key="2">
    <source>
        <dbReference type="Proteomes" id="UP000053647"/>
    </source>
</evidence>
<keyword evidence="2" id="KW-1185">Reference proteome</keyword>
<dbReference type="AlphaFoldDB" id="A0A0C9TPP7"/>
<gene>
    <name evidence="1" type="ORF">PAXINDRAFT_17204</name>
</gene>
<dbReference type="Proteomes" id="UP000053647">
    <property type="component" value="Unassembled WGS sequence"/>
</dbReference>
<proteinExistence type="predicted"/>
<organism evidence="1 2">
    <name type="scientific">Paxillus involutus ATCC 200175</name>
    <dbReference type="NCBI Taxonomy" id="664439"/>
    <lineage>
        <taxon>Eukaryota</taxon>
        <taxon>Fungi</taxon>
        <taxon>Dikarya</taxon>
        <taxon>Basidiomycota</taxon>
        <taxon>Agaricomycotina</taxon>
        <taxon>Agaricomycetes</taxon>
        <taxon>Agaricomycetidae</taxon>
        <taxon>Boletales</taxon>
        <taxon>Paxilineae</taxon>
        <taxon>Paxillaceae</taxon>
        <taxon>Paxillus</taxon>
    </lineage>
</organism>